<name>A0ABT0W6Z4_9BACI</name>
<dbReference type="Pfam" id="PF09388">
    <property type="entry name" value="SpoOE-like"/>
    <property type="match status" value="1"/>
</dbReference>
<comment type="caution">
    <text evidence="1">The sequence shown here is derived from an EMBL/GenBank/DDBJ whole genome shotgun (WGS) entry which is preliminary data.</text>
</comment>
<dbReference type="SUPFAM" id="SSF140500">
    <property type="entry name" value="BAS1536-like"/>
    <property type="match status" value="1"/>
</dbReference>
<dbReference type="EMBL" id="JAMQCR010000001">
    <property type="protein sequence ID" value="MCM2531205.1"/>
    <property type="molecule type" value="Genomic_DNA"/>
</dbReference>
<evidence type="ECO:0000313" key="2">
    <source>
        <dbReference type="Proteomes" id="UP001523262"/>
    </source>
</evidence>
<keyword evidence="2" id="KW-1185">Reference proteome</keyword>
<gene>
    <name evidence="1" type="ORF">NDK43_00550</name>
</gene>
<dbReference type="PANTHER" id="PTHR41263">
    <property type="entry name" value="ASPARTYL-PHOSPHATE PHOSPHATASE YISI"/>
    <property type="match status" value="1"/>
</dbReference>
<accession>A0ABT0W6Z4</accession>
<evidence type="ECO:0000313" key="1">
    <source>
        <dbReference type="EMBL" id="MCM2531205.1"/>
    </source>
</evidence>
<reference evidence="1 2" key="1">
    <citation type="submission" date="2022-06" db="EMBL/GenBank/DDBJ databases">
        <authorList>
            <person name="Jeon C.O."/>
        </authorList>
    </citation>
    <scope>NUCLEOTIDE SEQUENCE [LARGE SCALE GENOMIC DNA]</scope>
    <source>
        <strain evidence="1 2">KCTC 13943</strain>
    </source>
</reference>
<sequence length="54" mass="6263">MTISMSSLLTTIENTRLEMIDLAHQYGYCSPYVVQCSQKLDTLLNDYHNTKIKH</sequence>
<proteinExistence type="predicted"/>
<dbReference type="Proteomes" id="UP001523262">
    <property type="component" value="Unassembled WGS sequence"/>
</dbReference>
<dbReference type="Gene3D" id="4.10.280.10">
    <property type="entry name" value="Helix-loop-helix DNA-binding domain"/>
    <property type="match status" value="1"/>
</dbReference>
<dbReference type="InterPro" id="IPR053028">
    <property type="entry name" value="Spo0E-like_phosphatase"/>
</dbReference>
<dbReference type="InterPro" id="IPR036638">
    <property type="entry name" value="HLH_DNA-bd_sf"/>
</dbReference>
<dbReference type="PANTHER" id="PTHR41263:SF1">
    <property type="entry name" value="ASPARTYL-PHOSPHATE PHOSPHATASE YISI"/>
    <property type="match status" value="1"/>
</dbReference>
<dbReference type="InterPro" id="IPR018540">
    <property type="entry name" value="Spo0E-like"/>
</dbReference>
<dbReference type="InterPro" id="IPR037208">
    <property type="entry name" value="Spo0E-like_sf"/>
</dbReference>
<protein>
    <submittedName>
        <fullName evidence="1">Aspartyl-phosphate phosphatase Spo0E family protein</fullName>
    </submittedName>
</protein>
<organism evidence="1 2">
    <name type="scientific">Neobacillus pocheonensis</name>
    <dbReference type="NCBI Taxonomy" id="363869"/>
    <lineage>
        <taxon>Bacteria</taxon>
        <taxon>Bacillati</taxon>
        <taxon>Bacillota</taxon>
        <taxon>Bacilli</taxon>
        <taxon>Bacillales</taxon>
        <taxon>Bacillaceae</taxon>
        <taxon>Neobacillus</taxon>
    </lineage>
</organism>